<proteinExistence type="predicted"/>
<organism evidence="1 2">
    <name type="scientific">Sinorhizobium numidicum</name>
    <dbReference type="NCBI Taxonomy" id="680248"/>
    <lineage>
        <taxon>Bacteria</taxon>
        <taxon>Pseudomonadati</taxon>
        <taxon>Pseudomonadota</taxon>
        <taxon>Alphaproteobacteria</taxon>
        <taxon>Hyphomicrobiales</taxon>
        <taxon>Rhizobiaceae</taxon>
        <taxon>Sinorhizobium/Ensifer group</taxon>
        <taxon>Sinorhizobium</taxon>
    </lineage>
</organism>
<protein>
    <submittedName>
        <fullName evidence="1">Uncharacterized protein</fullName>
    </submittedName>
</protein>
<evidence type="ECO:0000313" key="2">
    <source>
        <dbReference type="Proteomes" id="UP001235547"/>
    </source>
</evidence>
<evidence type="ECO:0000313" key="1">
    <source>
        <dbReference type="EMBL" id="WEX84482.1"/>
    </source>
</evidence>
<dbReference type="RefSeq" id="WP_280735406.1">
    <property type="nucleotide sequence ID" value="NZ_CP120368.1"/>
</dbReference>
<name>A0ABY8D471_9HYPH</name>
<dbReference type="Proteomes" id="UP001235547">
    <property type="component" value="Chromosome 1"/>
</dbReference>
<accession>A0ABY8D471</accession>
<keyword evidence="2" id="KW-1185">Reference proteome</keyword>
<sequence>MIRTQHTTVMRRQAFKPPGARKSKIDVEICGASAALWPASPAGRGRAIDLLRA</sequence>
<reference evidence="1 2" key="1">
    <citation type="submission" date="2023-03" db="EMBL/GenBank/DDBJ databases">
        <authorList>
            <person name="Kaur S."/>
            <person name="Espinosa-Saiz D."/>
            <person name="Velazquez E."/>
            <person name="Menendez E."/>
            <person name="diCenzo G.C."/>
        </authorList>
    </citation>
    <scope>NUCLEOTIDE SEQUENCE [LARGE SCALE GENOMIC DNA]</scope>
    <source>
        <strain evidence="1 2">LMG 27395</strain>
    </source>
</reference>
<gene>
    <name evidence="1" type="ORF">PYH38_003361</name>
</gene>
<dbReference type="EMBL" id="CP120371">
    <property type="protein sequence ID" value="WEX84482.1"/>
    <property type="molecule type" value="Genomic_DNA"/>
</dbReference>